<dbReference type="SUPFAM" id="SSF69593">
    <property type="entry name" value="Glycerol-3-phosphate (1)-acyltransferase"/>
    <property type="match status" value="1"/>
</dbReference>
<dbReference type="GO" id="GO:0019432">
    <property type="term" value="P:triglyceride biosynthetic process"/>
    <property type="evidence" value="ECO:0007669"/>
    <property type="project" value="TreeGrafter"/>
</dbReference>
<keyword evidence="10" id="KW-0594">Phospholipid biosynthesis</keyword>
<dbReference type="AlphaFoldDB" id="A0AAR2IVG6"/>
<dbReference type="Proteomes" id="UP001501920">
    <property type="component" value="Chromosome 18"/>
</dbReference>
<name>A0AAR2IVG6_PYGNA</name>
<accession>A0AAR2IVG6</accession>
<evidence type="ECO:0000256" key="9">
    <source>
        <dbReference type="ARBA" id="ARBA00023136"/>
    </source>
</evidence>
<dbReference type="InterPro" id="IPR002123">
    <property type="entry name" value="Plipid/glycerol_acylTrfase"/>
</dbReference>
<comment type="pathway">
    <text evidence="13">Phospholipid metabolism.</text>
</comment>
<keyword evidence="4" id="KW-0444">Lipid biosynthesis</keyword>
<evidence type="ECO:0000256" key="4">
    <source>
        <dbReference type="ARBA" id="ARBA00022516"/>
    </source>
</evidence>
<dbReference type="InterPro" id="IPR045252">
    <property type="entry name" value="LPCAT1-like"/>
</dbReference>
<keyword evidence="12" id="KW-0012">Acyltransferase</keyword>
<reference evidence="16" key="3">
    <citation type="submission" date="2025-09" db="UniProtKB">
        <authorList>
            <consortium name="Ensembl"/>
        </authorList>
    </citation>
    <scope>IDENTIFICATION</scope>
</reference>
<protein>
    <recommendedName>
        <fullName evidence="15">Phospholipid/glycerol acyltransferase domain-containing protein</fullName>
    </recommendedName>
</protein>
<feature type="transmembrane region" description="Helical" evidence="14">
    <location>
        <begin position="20"/>
        <end position="43"/>
    </location>
</feature>
<evidence type="ECO:0000256" key="5">
    <source>
        <dbReference type="ARBA" id="ARBA00022679"/>
    </source>
</evidence>
<keyword evidence="11" id="KW-1208">Phospholipid metabolism</keyword>
<reference evidence="16 17" key="1">
    <citation type="submission" date="2020-10" db="EMBL/GenBank/DDBJ databases">
        <title>Pygocentrus nattereri (red-bellied piranha) genome, fPygNat1, primary haplotype.</title>
        <authorList>
            <person name="Myers G."/>
            <person name="Meyer A."/>
            <person name="Karagic N."/>
            <person name="Pippel M."/>
            <person name="Winkler S."/>
            <person name="Tracey A."/>
            <person name="Wood J."/>
            <person name="Formenti G."/>
            <person name="Howe K."/>
            <person name="Fedrigo O."/>
            <person name="Jarvis E.D."/>
        </authorList>
    </citation>
    <scope>NUCLEOTIDE SEQUENCE [LARGE SCALE GENOMIC DNA]</scope>
</reference>
<dbReference type="PANTHER" id="PTHR23063:SF37">
    <property type="entry name" value="GLYCEROL-3-PHOSPHATE ACYLTRANSFERASE 4"/>
    <property type="match status" value="1"/>
</dbReference>
<keyword evidence="6 14" id="KW-0812">Transmembrane</keyword>
<organism evidence="16 17">
    <name type="scientific">Pygocentrus nattereri</name>
    <name type="common">Red-bellied piranha</name>
    <dbReference type="NCBI Taxonomy" id="42514"/>
    <lineage>
        <taxon>Eukaryota</taxon>
        <taxon>Metazoa</taxon>
        <taxon>Chordata</taxon>
        <taxon>Craniata</taxon>
        <taxon>Vertebrata</taxon>
        <taxon>Euteleostomi</taxon>
        <taxon>Actinopterygii</taxon>
        <taxon>Neopterygii</taxon>
        <taxon>Teleostei</taxon>
        <taxon>Ostariophysi</taxon>
        <taxon>Characiformes</taxon>
        <taxon>Characoidei</taxon>
        <taxon>Pygocentrus</taxon>
    </lineage>
</organism>
<proteinExistence type="inferred from homology"/>
<dbReference type="PANTHER" id="PTHR23063">
    <property type="entry name" value="PHOSPHOLIPID ACYLTRANSFERASE"/>
    <property type="match status" value="1"/>
</dbReference>
<comment type="similarity">
    <text evidence="3">Belongs to the 1-acyl-sn-glycerol-3-phosphate acyltransferase family.</text>
</comment>
<dbReference type="Ensembl" id="ENSPNAT00000076231.1">
    <property type="protein sequence ID" value="ENSPNAP00000042039.1"/>
    <property type="gene ID" value="ENSPNAG00000017461.2"/>
</dbReference>
<keyword evidence="8" id="KW-0443">Lipid metabolism</keyword>
<evidence type="ECO:0000256" key="6">
    <source>
        <dbReference type="ARBA" id="ARBA00022692"/>
    </source>
</evidence>
<comment type="subcellular location">
    <subcellularLocation>
        <location evidence="1">Membrane</location>
    </subcellularLocation>
</comment>
<evidence type="ECO:0000256" key="7">
    <source>
        <dbReference type="ARBA" id="ARBA00022989"/>
    </source>
</evidence>
<keyword evidence="17" id="KW-1185">Reference proteome</keyword>
<keyword evidence="9 14" id="KW-0472">Membrane</keyword>
<comment type="pathway">
    <text evidence="2">Lipid metabolism.</text>
</comment>
<dbReference type="Pfam" id="PF01553">
    <property type="entry name" value="Acyltransferase"/>
    <property type="match status" value="1"/>
</dbReference>
<dbReference type="GeneTree" id="ENSGT01030000234574"/>
<evidence type="ECO:0000256" key="3">
    <source>
        <dbReference type="ARBA" id="ARBA00008655"/>
    </source>
</evidence>
<evidence type="ECO:0000256" key="10">
    <source>
        <dbReference type="ARBA" id="ARBA00023209"/>
    </source>
</evidence>
<reference evidence="16" key="2">
    <citation type="submission" date="2025-08" db="UniProtKB">
        <authorList>
            <consortium name="Ensembl"/>
        </authorList>
    </citation>
    <scope>IDENTIFICATION</scope>
</reference>
<evidence type="ECO:0000256" key="1">
    <source>
        <dbReference type="ARBA" id="ARBA00004370"/>
    </source>
</evidence>
<keyword evidence="7 14" id="KW-1133">Transmembrane helix</keyword>
<feature type="domain" description="Phospholipid/glycerol acyltransferase" evidence="15">
    <location>
        <begin position="240"/>
        <end position="351"/>
    </location>
</feature>
<dbReference type="GO" id="GO:0016020">
    <property type="term" value="C:membrane"/>
    <property type="evidence" value="ECO:0007669"/>
    <property type="project" value="UniProtKB-SubCell"/>
</dbReference>
<evidence type="ECO:0000256" key="14">
    <source>
        <dbReference type="SAM" id="Phobius"/>
    </source>
</evidence>
<evidence type="ECO:0000313" key="16">
    <source>
        <dbReference type="Ensembl" id="ENSPNAP00000042039.1"/>
    </source>
</evidence>
<dbReference type="SMART" id="SM00563">
    <property type="entry name" value="PlsC"/>
    <property type="match status" value="1"/>
</dbReference>
<keyword evidence="5" id="KW-0808">Transferase</keyword>
<evidence type="ECO:0000256" key="12">
    <source>
        <dbReference type="ARBA" id="ARBA00023315"/>
    </source>
</evidence>
<evidence type="ECO:0000259" key="15">
    <source>
        <dbReference type="SMART" id="SM00563"/>
    </source>
</evidence>
<dbReference type="CDD" id="cd07991">
    <property type="entry name" value="LPLAT_LPCAT1-like"/>
    <property type="match status" value="1"/>
</dbReference>
<evidence type="ECO:0000256" key="8">
    <source>
        <dbReference type="ARBA" id="ARBA00023098"/>
    </source>
</evidence>
<gene>
    <name evidence="16" type="primary">GPAT4</name>
</gene>
<evidence type="ECO:0000256" key="13">
    <source>
        <dbReference type="ARBA" id="ARBA00025707"/>
    </source>
</evidence>
<sequence length="450" mass="51181">MESYLFPFDNLLCMLLGISFTVWFTLLLVFIIVPAVFGVSFGIRRLYMNTLLKIFEWATLRMERGAKEKNQQLYKPYSNGIIAKEPASLEQEIQEMRRSGSGLGGAEFDMSDIFYFCRRGVESIVDDEVTKRFTAEELESWNLLTRSNYNFHHISTRLTVLWGLGVLIRYGILLPLRYMTLNMVWLLVPDGLVVTVLCFSGRMKSFLSEKVHLMCYRICVRALTAIITYHDSENKPKNGGICVANHTSPIDVIILASDGCYAMVGQVHGGLMGVIQRAMVKACPHIWFERSEVKDRHLVAKRLSDHVADKSKLPILIFPEGTCINNTSVMMFKKGSFEIGCTVYPVAIKYDPRFGEAFWNSSKFGMVNYLLHMMSSWAIVCSVWYLPPMSREEGEDAVQFANRVKAAIARKGGLADLLWDGGLKREKVKEVFKEEQQKLYSKVLVGGEED</sequence>
<evidence type="ECO:0000313" key="17">
    <source>
        <dbReference type="Proteomes" id="UP001501920"/>
    </source>
</evidence>
<dbReference type="GO" id="GO:0005783">
    <property type="term" value="C:endoplasmic reticulum"/>
    <property type="evidence" value="ECO:0007669"/>
    <property type="project" value="TreeGrafter"/>
</dbReference>
<evidence type="ECO:0000256" key="2">
    <source>
        <dbReference type="ARBA" id="ARBA00005189"/>
    </source>
</evidence>
<dbReference type="GO" id="GO:0008654">
    <property type="term" value="P:phospholipid biosynthetic process"/>
    <property type="evidence" value="ECO:0007669"/>
    <property type="project" value="UniProtKB-KW"/>
</dbReference>
<dbReference type="GO" id="GO:0004366">
    <property type="term" value="F:glycerol-3-phosphate O-acyltransferase activity"/>
    <property type="evidence" value="ECO:0007669"/>
    <property type="project" value="TreeGrafter"/>
</dbReference>
<evidence type="ECO:0000256" key="11">
    <source>
        <dbReference type="ARBA" id="ARBA00023264"/>
    </source>
</evidence>
<feature type="transmembrane region" description="Helical" evidence="14">
    <location>
        <begin position="154"/>
        <end position="172"/>
    </location>
</feature>